<dbReference type="PANTHER" id="PTHR11113:SF2">
    <property type="entry name" value="ADENINE DEAMINASE"/>
    <property type="match status" value="1"/>
</dbReference>
<comment type="caution">
    <text evidence="9">The sequence shown here is derived from an EMBL/GenBank/DDBJ whole genome shotgun (WGS) entry which is preliminary data.</text>
</comment>
<dbReference type="EMBL" id="LHYO01000004">
    <property type="protein sequence ID" value="KXB09459.1"/>
    <property type="molecule type" value="Genomic_DNA"/>
</dbReference>
<dbReference type="PANTHER" id="PTHR11113">
    <property type="entry name" value="N-ACETYLGLUCOSAMINE-6-PHOSPHATE DEACETYLASE"/>
    <property type="match status" value="1"/>
</dbReference>
<dbReference type="GO" id="GO:0006146">
    <property type="term" value="P:adenine catabolic process"/>
    <property type="evidence" value="ECO:0007669"/>
    <property type="project" value="InterPro"/>
</dbReference>
<evidence type="ECO:0000256" key="5">
    <source>
        <dbReference type="ARBA" id="ARBA00047720"/>
    </source>
</evidence>
<evidence type="ECO:0000256" key="4">
    <source>
        <dbReference type="ARBA" id="ARBA00023211"/>
    </source>
</evidence>
<dbReference type="SUPFAM" id="SSF51338">
    <property type="entry name" value="Composite domain of metallo-dependent hydrolases"/>
    <property type="match status" value="1"/>
</dbReference>
<sequence>MQRGNYSREISKSLASTALGEKKADLVVKNSTLVNVYSGELIEGVDVAVKNGRIALVGNAGHTIGDGTEVIDVEGKYLAPGLLDGHVHIDDSMGTVTEFARVVVPRGTTGVFMDPHEIANVLGLEGVKMMIEESKRVPLRVYTSIPSCVPATSSEFETAGAEIGPEEIREAMQWEETIALGEMMNYPGVVFGEDDPHAMIEEILKTGKVIEGHAPDLEPEKLNAYVASGITSCHESTKKIEALEKLRLGMYPMIREGFASIKNLSELIRIVTEDNVDTSRISLATDDRHPGDLVTEGHMDHVIKRAVKEGVDPVKAIQMATVNTATHFKIDDQIGGIAPGRFADMIVFEDLSDIKLEEVIVGGKVVARNGKMLIEMDSFEYPERARNTVRIPRKIKPEDFKIKADSEGGVEVRVIGVNENMPITENLTRRLSVEDGVVQPSSRREIAKVAVIERHKRTGNVGLGLVEGFGFNRGATASTIAHDSHNLLVVGKNDKDMALAANKLAEVGGGVIVVKNGEILALVKLPIVGLMADKPLAETHKRMKRVSEAWDKIGCKMSSPFPTLILLALPVLPKLRITDKGLIDTINFEKVNLIRTG</sequence>
<comment type="cofactor">
    <cofactor evidence="6">
        <name>Mn(2+)</name>
        <dbReference type="ChEBI" id="CHEBI:29035"/>
    </cofactor>
</comment>
<keyword evidence="4 6" id="KW-0464">Manganese</keyword>
<dbReference type="EC" id="3.5.4.2" evidence="2 6"/>
<proteinExistence type="inferred from homology"/>
<name>A0A133VSM5_9EURY</name>
<organism evidence="9 10">
    <name type="scientific">candidate division MSBL1 archaeon SCGC-AAA833F18</name>
    <dbReference type="NCBI Taxonomy" id="1698257"/>
    <lineage>
        <taxon>Archaea</taxon>
        <taxon>Methanobacteriati</taxon>
        <taxon>Methanobacteriota</taxon>
        <taxon>candidate division MSBL1</taxon>
    </lineage>
</organism>
<protein>
    <recommendedName>
        <fullName evidence="2 6">Adenine deaminase</fullName>
        <shortName evidence="6">Adenase</shortName>
        <shortName evidence="6">Adenine aminase</shortName>
        <ecNumber evidence="2 6">3.5.4.2</ecNumber>
    </recommendedName>
</protein>
<evidence type="ECO:0000256" key="1">
    <source>
        <dbReference type="ARBA" id="ARBA00006773"/>
    </source>
</evidence>
<reference evidence="9 10" key="1">
    <citation type="journal article" date="2016" name="Sci. Rep.">
        <title>Metabolic traits of an uncultured archaeal lineage -MSBL1- from brine pools of the Red Sea.</title>
        <authorList>
            <person name="Mwirichia R."/>
            <person name="Alam I."/>
            <person name="Rashid M."/>
            <person name="Vinu M."/>
            <person name="Ba-Alawi W."/>
            <person name="Anthony Kamau A."/>
            <person name="Kamanda Ngugi D."/>
            <person name="Goker M."/>
            <person name="Klenk H.P."/>
            <person name="Bajic V."/>
            <person name="Stingl U."/>
        </authorList>
    </citation>
    <scope>NUCLEOTIDE SEQUENCE [LARGE SCALE GENOMIC DNA]</scope>
    <source>
        <strain evidence="9">SCGC-AAA833F18</strain>
    </source>
</reference>
<evidence type="ECO:0000256" key="6">
    <source>
        <dbReference type="HAMAP-Rule" id="MF_01518"/>
    </source>
</evidence>
<evidence type="ECO:0000259" key="8">
    <source>
        <dbReference type="Pfam" id="PF13382"/>
    </source>
</evidence>
<dbReference type="InterPro" id="IPR032466">
    <property type="entry name" value="Metal_Hydrolase"/>
</dbReference>
<keyword evidence="10" id="KW-1185">Reference proteome</keyword>
<dbReference type="Pfam" id="PF13382">
    <property type="entry name" value="Adenine_deam_C"/>
    <property type="match status" value="1"/>
</dbReference>
<feature type="domain" description="Amidohydrolase-related" evidence="7">
    <location>
        <begin position="77"/>
        <end position="366"/>
    </location>
</feature>
<dbReference type="GO" id="GO:0000034">
    <property type="term" value="F:adenine deaminase activity"/>
    <property type="evidence" value="ECO:0007669"/>
    <property type="project" value="UniProtKB-UniRule"/>
</dbReference>
<dbReference type="InterPro" id="IPR011059">
    <property type="entry name" value="Metal-dep_hydrolase_composite"/>
</dbReference>
<accession>A0A133VSM5</accession>
<evidence type="ECO:0000256" key="3">
    <source>
        <dbReference type="ARBA" id="ARBA00022801"/>
    </source>
</evidence>
<comment type="similarity">
    <text evidence="1 6">Belongs to the metallo-dependent hydrolases superfamily. Adenine deaminase family.</text>
</comment>
<dbReference type="Gene3D" id="3.20.20.140">
    <property type="entry name" value="Metal-dependent hydrolases"/>
    <property type="match status" value="1"/>
</dbReference>
<dbReference type="SUPFAM" id="SSF51556">
    <property type="entry name" value="Metallo-dependent hydrolases"/>
    <property type="match status" value="1"/>
</dbReference>
<evidence type="ECO:0000259" key="7">
    <source>
        <dbReference type="Pfam" id="PF01979"/>
    </source>
</evidence>
<evidence type="ECO:0000256" key="2">
    <source>
        <dbReference type="ARBA" id="ARBA00012782"/>
    </source>
</evidence>
<dbReference type="CDD" id="cd01295">
    <property type="entry name" value="AdeC"/>
    <property type="match status" value="1"/>
</dbReference>
<dbReference type="NCBIfam" id="TIGR01178">
    <property type="entry name" value="ade"/>
    <property type="match status" value="1"/>
</dbReference>
<gene>
    <name evidence="6" type="primary">ade</name>
    <name evidence="9" type="ORF">AKJ35_00755</name>
</gene>
<dbReference type="InterPro" id="IPR006679">
    <property type="entry name" value="Adenine_deam"/>
</dbReference>
<dbReference type="Pfam" id="PF01979">
    <property type="entry name" value="Amidohydro_1"/>
    <property type="match status" value="1"/>
</dbReference>
<keyword evidence="3 6" id="KW-0378">Hydrolase</keyword>
<evidence type="ECO:0000313" key="9">
    <source>
        <dbReference type="EMBL" id="KXB09459.1"/>
    </source>
</evidence>
<dbReference type="InterPro" id="IPR006680">
    <property type="entry name" value="Amidohydro-rel"/>
</dbReference>
<dbReference type="Proteomes" id="UP000070399">
    <property type="component" value="Unassembled WGS sequence"/>
</dbReference>
<feature type="domain" description="Adenine deaminase C-terminal" evidence="8">
    <location>
        <begin position="423"/>
        <end position="588"/>
    </location>
</feature>
<dbReference type="PATRIC" id="fig|1698257.3.peg.224"/>
<dbReference type="HAMAP" id="MF_01518">
    <property type="entry name" value="Adenine_deamin"/>
    <property type="match status" value="1"/>
</dbReference>
<dbReference type="InterPro" id="IPR026912">
    <property type="entry name" value="Adenine_deam_C"/>
</dbReference>
<dbReference type="AlphaFoldDB" id="A0A133VSM5"/>
<comment type="catalytic activity">
    <reaction evidence="5 6">
        <text>adenine + H2O + H(+) = hypoxanthine + NH4(+)</text>
        <dbReference type="Rhea" id="RHEA:23688"/>
        <dbReference type="ChEBI" id="CHEBI:15377"/>
        <dbReference type="ChEBI" id="CHEBI:15378"/>
        <dbReference type="ChEBI" id="CHEBI:16708"/>
        <dbReference type="ChEBI" id="CHEBI:17368"/>
        <dbReference type="ChEBI" id="CHEBI:28938"/>
        <dbReference type="EC" id="3.5.4.2"/>
    </reaction>
</comment>
<dbReference type="Gene3D" id="2.30.40.10">
    <property type="entry name" value="Urease, subunit C, domain 1"/>
    <property type="match status" value="1"/>
</dbReference>
<evidence type="ECO:0000313" key="10">
    <source>
        <dbReference type="Proteomes" id="UP000070399"/>
    </source>
</evidence>